<reference evidence="2" key="1">
    <citation type="journal article" date="2002" name="Nature">
        <title>The genome sequence and structure of rice chromosome 1.</title>
        <authorList>
            <person name="Sasaki T."/>
            <person name="Matsumoto T."/>
            <person name="Yamamoto K."/>
            <person name="Sakata K."/>
            <person name="Baba T."/>
            <person name="Katayose Y."/>
            <person name="Wu J."/>
            <person name="Niimura Y."/>
            <person name="Cheng Z."/>
            <person name="Nagamura Y."/>
            <person name="Antonio B.A."/>
            <person name="Kanamori H."/>
            <person name="Hosokawa S."/>
            <person name="Masukawa M."/>
            <person name="Arikawa K."/>
            <person name="Chiden Y."/>
            <person name="Hayashi M."/>
            <person name="Okamoto M."/>
            <person name="Ando T."/>
            <person name="Aoki H."/>
            <person name="Arita K."/>
            <person name="Hamada M."/>
            <person name="Harada C."/>
            <person name="Hijishita S."/>
            <person name="Honda M."/>
            <person name="Ichikawa Y."/>
            <person name="Idonuma A."/>
            <person name="Iijima M."/>
            <person name="Ikeda M."/>
            <person name="Ikeno M."/>
            <person name="Itoh S."/>
            <person name="Itoh T."/>
            <person name="Itoh Y."/>
            <person name="Itoh Y."/>
            <person name="Iwabuchi A."/>
            <person name="Kamiya K."/>
            <person name="Karasawa W."/>
            <person name="Katagiri S."/>
            <person name="Kikuta A."/>
            <person name="Kobayashi N."/>
            <person name="Kono I."/>
            <person name="Machita K."/>
            <person name="Maehara T."/>
            <person name="Mizuno H."/>
            <person name="Mizubayashi T."/>
            <person name="Mukai Y."/>
            <person name="Nagasaki H."/>
            <person name="Nakashima M."/>
            <person name="Nakama Y."/>
            <person name="Nakamichi Y."/>
            <person name="Nakamura M."/>
            <person name="Namiki N."/>
            <person name="Negishi M."/>
            <person name="Ohta I."/>
            <person name="Ono N."/>
            <person name="Saji S."/>
            <person name="Sakai K."/>
            <person name="Shibata M."/>
            <person name="Shimokawa T."/>
            <person name="Shomura A."/>
            <person name="Song J."/>
            <person name="Takazaki Y."/>
            <person name="Terasawa K."/>
            <person name="Tsuji K."/>
            <person name="Waki K."/>
            <person name="Yamagata H."/>
            <person name="Yamane H."/>
            <person name="Yoshiki S."/>
            <person name="Yoshihara R."/>
            <person name="Yukawa K."/>
            <person name="Zhong H."/>
            <person name="Iwama H."/>
            <person name="Endo T."/>
            <person name="Ito H."/>
            <person name="Hahn J.H."/>
            <person name="Kim H.I."/>
            <person name="Eun M.Y."/>
            <person name="Yano M."/>
            <person name="Jiang J."/>
            <person name="Gojobori T."/>
        </authorList>
    </citation>
    <scope>NUCLEOTIDE SEQUENCE [LARGE SCALE GENOMIC DNA]</scope>
</reference>
<dbReference type="AlphaFoldDB" id="A0A9K3Y7W4"/>
<dbReference type="Proteomes" id="UP000817658">
    <property type="component" value="Chromosome 1"/>
</dbReference>
<evidence type="ECO:0000256" key="1">
    <source>
        <dbReference type="SAM" id="MobiDB-lite"/>
    </source>
</evidence>
<proteinExistence type="predicted"/>
<organism evidence="2">
    <name type="scientific">Oryza sativa subsp. japonica</name>
    <name type="common">Rice</name>
    <dbReference type="NCBI Taxonomy" id="39947"/>
    <lineage>
        <taxon>Eukaryota</taxon>
        <taxon>Viridiplantae</taxon>
        <taxon>Streptophyta</taxon>
        <taxon>Embryophyta</taxon>
        <taxon>Tracheophyta</taxon>
        <taxon>Spermatophyta</taxon>
        <taxon>Magnoliopsida</taxon>
        <taxon>Liliopsida</taxon>
        <taxon>Poales</taxon>
        <taxon>Poaceae</taxon>
        <taxon>BOP clade</taxon>
        <taxon>Oryzoideae</taxon>
        <taxon>Oryzeae</taxon>
        <taxon>Oryzinae</taxon>
        <taxon>Oryza</taxon>
        <taxon>Oryza sativa</taxon>
    </lineage>
</organism>
<evidence type="ECO:0000313" key="2">
    <source>
        <dbReference type="EMBL" id="BAD53092.1"/>
    </source>
</evidence>
<dbReference type="EMBL" id="AP003329">
    <property type="protein sequence ID" value="BAD53092.1"/>
    <property type="molecule type" value="Genomic_DNA"/>
</dbReference>
<protein>
    <submittedName>
        <fullName evidence="2">Uncharacterized protein</fullName>
    </submittedName>
</protein>
<gene>
    <name evidence="2" type="primary">B1045F02.35</name>
</gene>
<name>A0A9K3Y7W4_ORYSJ</name>
<feature type="region of interest" description="Disordered" evidence="1">
    <location>
        <begin position="1"/>
        <end position="22"/>
    </location>
</feature>
<accession>A0A9K3Y7W4</accession>
<sequence length="71" mass="7642">MARRGQLQQPGGYGGECGDGDPAVGTGDTHTFFRFAKVAARRLRRGGRRWKFLRRVAQLFCGVEGGLGACG</sequence>